<feature type="compositionally biased region" description="Gly residues" evidence="1">
    <location>
        <begin position="210"/>
        <end position="238"/>
    </location>
</feature>
<feature type="region of interest" description="Disordered" evidence="1">
    <location>
        <begin position="331"/>
        <end position="350"/>
    </location>
</feature>
<accession>A0AA41XBZ5</accession>
<dbReference type="Proteomes" id="UP001165587">
    <property type="component" value="Unassembled WGS sequence"/>
</dbReference>
<organism evidence="2 3">
    <name type="scientific">Herbiconiux oxytropis</name>
    <dbReference type="NCBI Taxonomy" id="2970915"/>
    <lineage>
        <taxon>Bacteria</taxon>
        <taxon>Bacillati</taxon>
        <taxon>Actinomycetota</taxon>
        <taxon>Actinomycetes</taxon>
        <taxon>Micrococcales</taxon>
        <taxon>Microbacteriaceae</taxon>
        <taxon>Herbiconiux</taxon>
    </lineage>
</organism>
<proteinExistence type="predicted"/>
<comment type="caution">
    <text evidence="2">The sequence shown here is derived from an EMBL/GenBank/DDBJ whole genome shotgun (WGS) entry which is preliminary data.</text>
</comment>
<dbReference type="RefSeq" id="WP_259525711.1">
    <property type="nucleotide sequence ID" value="NZ_JANLCK010000002.1"/>
</dbReference>
<feature type="region of interest" description="Disordered" evidence="1">
    <location>
        <begin position="203"/>
        <end position="285"/>
    </location>
</feature>
<dbReference type="EMBL" id="JANLCK010000002">
    <property type="protein sequence ID" value="MCS5725237.1"/>
    <property type="molecule type" value="Genomic_DNA"/>
</dbReference>
<gene>
    <name evidence="2" type="ORF">N1028_04945</name>
</gene>
<feature type="compositionally biased region" description="Basic and acidic residues" evidence="1">
    <location>
        <begin position="264"/>
        <end position="283"/>
    </location>
</feature>
<sequence>MATDAGSTTDAKGERMAEEPTTAQLRDAAQSLERIAQELYAVRPAEFVAERKRHATTASDEGDRELAARVRKLAKPSVAAWAVDQLVRHRSDELDDLLALGARLRDSSSLDREAVRDLGKERQRMLAALARSARDLGEELGTPVSESAALEVQATLQAALTDPGAEAALCTGLLVRTLATAGFDPVDLAGALPAGLEAAAPAAAVPGSGSRSGPGSGSRSGPGSGSRSGSGSGPGSGSGEPATDDARRSAPPVMETVTPSRATLRAEKRAAAKREAEEARQDTEDAAAELAGLELRIQEIRDRRDRLSFEQRELRARIEQLQEELDEAAGEAAALRKQRPAAQRTADAAARAATRAAQALQRLS</sequence>
<evidence type="ECO:0000256" key="1">
    <source>
        <dbReference type="SAM" id="MobiDB-lite"/>
    </source>
</evidence>
<protein>
    <submittedName>
        <fullName evidence="2">Uncharacterized protein</fullName>
    </submittedName>
</protein>
<dbReference type="AlphaFoldDB" id="A0AA41XBZ5"/>
<evidence type="ECO:0000313" key="2">
    <source>
        <dbReference type="EMBL" id="MCS5725237.1"/>
    </source>
</evidence>
<feature type="region of interest" description="Disordered" evidence="1">
    <location>
        <begin position="1"/>
        <end position="24"/>
    </location>
</feature>
<name>A0AA41XBZ5_9MICO</name>
<reference evidence="2" key="1">
    <citation type="submission" date="2022-08" db="EMBL/GenBank/DDBJ databases">
        <authorList>
            <person name="Deng Y."/>
            <person name="Han X.-F."/>
            <person name="Zhang Y.-Q."/>
        </authorList>
    </citation>
    <scope>NUCLEOTIDE SEQUENCE</scope>
    <source>
        <strain evidence="2">CPCC 203407</strain>
    </source>
</reference>
<feature type="compositionally biased region" description="Polar residues" evidence="1">
    <location>
        <begin position="1"/>
        <end position="10"/>
    </location>
</feature>
<keyword evidence="3" id="KW-1185">Reference proteome</keyword>
<evidence type="ECO:0000313" key="3">
    <source>
        <dbReference type="Proteomes" id="UP001165587"/>
    </source>
</evidence>